<reference evidence="2 3" key="1">
    <citation type="journal article" date="2019" name="Commun. Biol.">
        <title>The bagworm genome reveals a unique fibroin gene that provides high tensile strength.</title>
        <authorList>
            <person name="Kono N."/>
            <person name="Nakamura H."/>
            <person name="Ohtoshi R."/>
            <person name="Tomita M."/>
            <person name="Numata K."/>
            <person name="Arakawa K."/>
        </authorList>
    </citation>
    <scope>NUCLEOTIDE SEQUENCE [LARGE SCALE GENOMIC DNA]</scope>
</reference>
<evidence type="ECO:0000313" key="3">
    <source>
        <dbReference type="Proteomes" id="UP000299102"/>
    </source>
</evidence>
<name>A0A4C1WMN3_EUMVA</name>
<dbReference type="AlphaFoldDB" id="A0A4C1WMN3"/>
<dbReference type="Proteomes" id="UP000299102">
    <property type="component" value="Unassembled WGS sequence"/>
</dbReference>
<dbReference type="EMBL" id="BGZK01000608">
    <property type="protein sequence ID" value="GBP52716.1"/>
    <property type="molecule type" value="Genomic_DNA"/>
</dbReference>
<evidence type="ECO:0000256" key="1">
    <source>
        <dbReference type="SAM" id="MobiDB-lite"/>
    </source>
</evidence>
<feature type="region of interest" description="Disordered" evidence="1">
    <location>
        <begin position="105"/>
        <end position="130"/>
    </location>
</feature>
<comment type="caution">
    <text evidence="2">The sequence shown here is derived from an EMBL/GenBank/DDBJ whole genome shotgun (WGS) entry which is preliminary data.</text>
</comment>
<organism evidence="2 3">
    <name type="scientific">Eumeta variegata</name>
    <name type="common">Bagworm moth</name>
    <name type="synonym">Eumeta japonica</name>
    <dbReference type="NCBI Taxonomy" id="151549"/>
    <lineage>
        <taxon>Eukaryota</taxon>
        <taxon>Metazoa</taxon>
        <taxon>Ecdysozoa</taxon>
        <taxon>Arthropoda</taxon>
        <taxon>Hexapoda</taxon>
        <taxon>Insecta</taxon>
        <taxon>Pterygota</taxon>
        <taxon>Neoptera</taxon>
        <taxon>Endopterygota</taxon>
        <taxon>Lepidoptera</taxon>
        <taxon>Glossata</taxon>
        <taxon>Ditrysia</taxon>
        <taxon>Tineoidea</taxon>
        <taxon>Psychidae</taxon>
        <taxon>Oiketicinae</taxon>
        <taxon>Eumeta</taxon>
    </lineage>
</organism>
<gene>
    <name evidence="2" type="ORF">EVAR_43917_1</name>
</gene>
<evidence type="ECO:0000313" key="2">
    <source>
        <dbReference type="EMBL" id="GBP52716.1"/>
    </source>
</evidence>
<protein>
    <submittedName>
        <fullName evidence="2">Uncharacterized protein</fullName>
    </submittedName>
</protein>
<keyword evidence="3" id="KW-1185">Reference proteome</keyword>
<proteinExistence type="predicted"/>
<accession>A0A4C1WMN3</accession>
<sequence>MVCYDVVDCSAGYETKANGSKAQRLRSSVLNQKRSSSVPTTVEVLDKFLTRVESKPLALRHFKPSVLYTVIASGTTVVNRKGCGMVYTYRSVLRPTVVRFEPVYTPRGPLEETGGAREEGSNDAPAHCRA</sequence>